<dbReference type="Proteomes" id="UP000199533">
    <property type="component" value="Unassembled WGS sequence"/>
</dbReference>
<proteinExistence type="predicted"/>
<protein>
    <submittedName>
        <fullName evidence="1">Uncharacterized protein</fullName>
    </submittedName>
</protein>
<organism evidence="1 2">
    <name type="scientific">Nitrosomonas aestuarii</name>
    <dbReference type="NCBI Taxonomy" id="52441"/>
    <lineage>
        <taxon>Bacteria</taxon>
        <taxon>Pseudomonadati</taxon>
        <taxon>Pseudomonadota</taxon>
        <taxon>Betaproteobacteria</taxon>
        <taxon>Nitrosomonadales</taxon>
        <taxon>Nitrosomonadaceae</taxon>
        <taxon>Nitrosomonas</taxon>
    </lineage>
</organism>
<dbReference type="AlphaFoldDB" id="A0A1I4GCD2"/>
<name>A0A1I4GCD2_9PROT</name>
<gene>
    <name evidence="1" type="ORF">SAMN05216302_105013</name>
</gene>
<dbReference type="EMBL" id="FOSP01000050">
    <property type="protein sequence ID" value="SFL26776.1"/>
    <property type="molecule type" value="Genomic_DNA"/>
</dbReference>
<reference evidence="2" key="1">
    <citation type="submission" date="2016-10" db="EMBL/GenBank/DDBJ databases">
        <authorList>
            <person name="Varghese N."/>
            <person name="Submissions S."/>
        </authorList>
    </citation>
    <scope>NUCLEOTIDE SEQUENCE [LARGE SCALE GENOMIC DNA]</scope>
    <source>
        <strain evidence="2">Nm69</strain>
    </source>
</reference>
<evidence type="ECO:0000313" key="1">
    <source>
        <dbReference type="EMBL" id="SFL26776.1"/>
    </source>
</evidence>
<keyword evidence="2" id="KW-1185">Reference proteome</keyword>
<dbReference type="RefSeq" id="WP_090703022.1">
    <property type="nucleotide sequence ID" value="NZ_FOSP01000050.1"/>
</dbReference>
<evidence type="ECO:0000313" key="2">
    <source>
        <dbReference type="Proteomes" id="UP000199533"/>
    </source>
</evidence>
<accession>A0A1I4GCD2</accession>
<dbReference type="OrthoDB" id="9255879at2"/>
<sequence length="135" mass="15522">MSSIEKIKAKLNEHPEIKFEVMSNFLCVPSTSDSEFDVAIEEYNSEITITADGNWHEHYRMSEEDEAVDVFGLLLSPGARLQITMRGNTQCKWELQTILESGWVTYSTTGLLFQPIWRKPVLVHQQNHYLESADT</sequence>